<reference evidence="2" key="1">
    <citation type="submission" date="2021-01" db="EMBL/GenBank/DDBJ databases">
        <title>Complete Genome Sequence of Thermus thermophilus Strain HB5018, Isolated from Mine Onsen Hot Spring.</title>
        <authorList>
            <person name="Miyazaki K."/>
            <person name="Moriya T."/>
            <person name="Nemoto N."/>
            <person name="Oshima T."/>
            <person name="Yura K."/>
            <person name="Bessho Y."/>
        </authorList>
    </citation>
    <scope>NUCLEOTIDE SEQUENCE [LARGE SCALE GENOMIC DNA]</scope>
    <source>
        <strain evidence="2">HB5018</strain>
    </source>
</reference>
<dbReference type="RefSeq" id="WP_015716574.1">
    <property type="nucleotide sequence ID" value="NZ_AP019801.1"/>
</dbReference>
<dbReference type="Proteomes" id="UP000596099">
    <property type="component" value="Chromosome"/>
</dbReference>
<accession>A0A7R7YIE6</accession>
<dbReference type="AlphaFoldDB" id="A0A7R7YIE6"/>
<organism evidence="1 2">
    <name type="scientific">Thermus thermophilus</name>
    <dbReference type="NCBI Taxonomy" id="274"/>
    <lineage>
        <taxon>Bacteria</taxon>
        <taxon>Thermotogati</taxon>
        <taxon>Deinococcota</taxon>
        <taxon>Deinococci</taxon>
        <taxon>Thermales</taxon>
        <taxon>Thermaceae</taxon>
        <taxon>Thermus</taxon>
    </lineage>
</organism>
<name>A0A7R7YIE6_THETH</name>
<sequence length="43" mass="5651">MNLRKLWSWLRFAKMLARGRVGKRWALRRARWLWRKGRKRRRW</sequence>
<evidence type="ECO:0000313" key="1">
    <source>
        <dbReference type="EMBL" id="BCP66175.1"/>
    </source>
</evidence>
<evidence type="ECO:0000313" key="2">
    <source>
        <dbReference type="Proteomes" id="UP000596099"/>
    </source>
</evidence>
<proteinExistence type="predicted"/>
<dbReference type="EMBL" id="AP024270">
    <property type="protein sequence ID" value="BCP66175.1"/>
    <property type="molecule type" value="Genomic_DNA"/>
</dbReference>
<protein>
    <submittedName>
        <fullName evidence="1">Uncharacterized protein</fullName>
    </submittedName>
</protein>
<gene>
    <name evidence="1" type="ORF">TthHB5018_11090</name>
</gene>